<sequence length="162" mass="18225">MLKRYSIVNELSGITLSFSSIYQLGDSQNIVSTTKAFAVQREKEFFLSSEGRFEAEVFNEVIELPPINPGISVSRLNLSPIKVNCLKVDATAFSSLVHIGNTSNAYMESRVKNIRQLEGDAEYGEEEIEKIEEVEIPAAEVEEGEPVEFIEFNNRKNETDNK</sequence>
<dbReference type="Pfam" id="PF10970">
    <property type="entry name" value="GerPE"/>
    <property type="match status" value="1"/>
</dbReference>
<proteinExistence type="predicted"/>
<keyword evidence="2" id="KW-1185">Reference proteome</keyword>
<evidence type="ECO:0000313" key="2">
    <source>
        <dbReference type="Proteomes" id="UP001389717"/>
    </source>
</evidence>
<gene>
    <name evidence="1" type="ORF">AAEO50_12150</name>
</gene>
<evidence type="ECO:0000313" key="1">
    <source>
        <dbReference type="EMBL" id="MEL3973028.1"/>
    </source>
</evidence>
<accession>A0ABU9KBL7</accession>
<reference evidence="1 2" key="1">
    <citation type="submission" date="2024-04" db="EMBL/GenBank/DDBJ databases">
        <title>Bacillus oryzaecorticis sp. nov., a moderately halophilic bacterium isolated from rice husks.</title>
        <authorList>
            <person name="Zhu H.-S."/>
        </authorList>
    </citation>
    <scope>NUCLEOTIDE SEQUENCE [LARGE SCALE GENOMIC DNA]</scope>
    <source>
        <strain evidence="1 2">ZC255</strain>
    </source>
</reference>
<dbReference type="EMBL" id="JBBYAF010000022">
    <property type="protein sequence ID" value="MEL3973028.1"/>
    <property type="molecule type" value="Genomic_DNA"/>
</dbReference>
<name>A0ABU9KBL7_9BACI</name>
<dbReference type="RefSeq" id="WP_341983942.1">
    <property type="nucleotide sequence ID" value="NZ_JBBYAF010000022.1"/>
</dbReference>
<dbReference type="InterPro" id="IPR024496">
    <property type="entry name" value="Spore_germ_GerPE"/>
</dbReference>
<organism evidence="1 2">
    <name type="scientific">Rossellomorea oryzaecorticis</name>
    <dbReference type="NCBI Taxonomy" id="1396505"/>
    <lineage>
        <taxon>Bacteria</taxon>
        <taxon>Bacillati</taxon>
        <taxon>Bacillota</taxon>
        <taxon>Bacilli</taxon>
        <taxon>Bacillales</taxon>
        <taxon>Bacillaceae</taxon>
        <taxon>Rossellomorea</taxon>
    </lineage>
</organism>
<dbReference type="Proteomes" id="UP001389717">
    <property type="component" value="Unassembled WGS sequence"/>
</dbReference>
<protein>
    <submittedName>
        <fullName evidence="1">Spore germination protein GerPE</fullName>
    </submittedName>
</protein>
<comment type="caution">
    <text evidence="1">The sequence shown here is derived from an EMBL/GenBank/DDBJ whole genome shotgun (WGS) entry which is preliminary data.</text>
</comment>